<evidence type="ECO:0000256" key="1">
    <source>
        <dbReference type="SAM" id="MobiDB-lite"/>
    </source>
</evidence>
<dbReference type="Pfam" id="PF01882">
    <property type="entry name" value="DUF58"/>
    <property type="match status" value="1"/>
</dbReference>
<evidence type="ECO:0000313" key="3">
    <source>
        <dbReference type="EMBL" id="XBH05102.1"/>
    </source>
</evidence>
<feature type="region of interest" description="Disordered" evidence="1">
    <location>
        <begin position="1"/>
        <end position="35"/>
    </location>
</feature>
<dbReference type="InterPro" id="IPR036465">
    <property type="entry name" value="vWFA_dom_sf"/>
</dbReference>
<dbReference type="EMBL" id="CP155447">
    <property type="protein sequence ID" value="XBH05102.1"/>
    <property type="molecule type" value="Genomic_DNA"/>
</dbReference>
<proteinExistence type="predicted"/>
<evidence type="ECO:0000259" key="2">
    <source>
        <dbReference type="Pfam" id="PF01882"/>
    </source>
</evidence>
<dbReference type="InterPro" id="IPR002881">
    <property type="entry name" value="DUF58"/>
</dbReference>
<sequence>MPPLDRHDQRPPGSAPAPAPASNRRGDPARPGGALIDPATLMRIKSLQIRAKVTVEGFIKGIHRSPYHGFSVEFSEYREYSPGDDPRYLDWRLFARSDRYYVKRFEDETNLRCYLVLDTSRSMSYSSGTYSKSDYARTAAATIAYFLSMQRDAVGLLTFEDKITEYLPARHRPGHLRRIMATLDREPTGRTTNLAEPLEQIAATVRKRGLIVLLSDLLAPTDALRTRLGYLRSRGHDVVVLRILDPAEVAFNFTTPAMYLDVESGRELYIDPDQARAEYLRKFNAHAAEIERACVDLGIEYERVTTDMPLELVLFDLLKARIRRGRRPGRRSAPGRGGAR</sequence>
<dbReference type="AlphaFoldDB" id="A0AAU7CJJ4"/>
<dbReference type="CDD" id="cd00198">
    <property type="entry name" value="vWFA"/>
    <property type="match status" value="1"/>
</dbReference>
<dbReference type="PANTHER" id="PTHR33608:SF7">
    <property type="entry name" value="DUF58 DOMAIN-CONTAINING PROTEIN"/>
    <property type="match status" value="1"/>
</dbReference>
<gene>
    <name evidence="3" type="ORF">V5E97_03525</name>
</gene>
<feature type="compositionally biased region" description="Basic and acidic residues" evidence="1">
    <location>
        <begin position="1"/>
        <end position="10"/>
    </location>
</feature>
<organism evidence="3">
    <name type="scientific">Singulisphaera sp. Ch08</name>
    <dbReference type="NCBI Taxonomy" id="3120278"/>
    <lineage>
        <taxon>Bacteria</taxon>
        <taxon>Pseudomonadati</taxon>
        <taxon>Planctomycetota</taxon>
        <taxon>Planctomycetia</taxon>
        <taxon>Isosphaerales</taxon>
        <taxon>Isosphaeraceae</taxon>
        <taxon>Singulisphaera</taxon>
    </lineage>
</organism>
<dbReference type="SUPFAM" id="SSF53300">
    <property type="entry name" value="vWA-like"/>
    <property type="match status" value="1"/>
</dbReference>
<dbReference type="PANTHER" id="PTHR33608">
    <property type="entry name" value="BLL2464 PROTEIN"/>
    <property type="match status" value="1"/>
</dbReference>
<accession>A0AAU7CJJ4</accession>
<feature type="domain" description="DUF58" evidence="2">
    <location>
        <begin position="76"/>
        <end position="288"/>
    </location>
</feature>
<protein>
    <submittedName>
        <fullName evidence="3">DUF58 domain-containing protein</fullName>
    </submittedName>
</protein>
<dbReference type="Gene3D" id="3.40.50.410">
    <property type="entry name" value="von Willebrand factor, type A domain"/>
    <property type="match status" value="1"/>
</dbReference>
<dbReference type="RefSeq" id="WP_406697902.1">
    <property type="nucleotide sequence ID" value="NZ_CP155447.1"/>
</dbReference>
<reference evidence="3" key="1">
    <citation type="submission" date="2024-05" db="EMBL/GenBank/DDBJ databases">
        <title>Planctomycetes of the genus Singulisphaera possess chitinolytic capabilities.</title>
        <authorList>
            <person name="Ivanova A."/>
        </authorList>
    </citation>
    <scope>NUCLEOTIDE SEQUENCE</scope>
    <source>
        <strain evidence="3">Ch08T</strain>
    </source>
</reference>
<name>A0AAU7CJJ4_9BACT</name>